<name>A0A0K2TBM1_LEPSM</name>
<feature type="transmembrane region" description="Helical" evidence="1">
    <location>
        <begin position="20"/>
        <end position="42"/>
    </location>
</feature>
<proteinExistence type="predicted"/>
<protein>
    <submittedName>
        <fullName evidence="2">Uncharacterized protein</fullName>
    </submittedName>
</protein>
<keyword evidence="1" id="KW-0472">Membrane</keyword>
<evidence type="ECO:0000256" key="1">
    <source>
        <dbReference type="SAM" id="Phobius"/>
    </source>
</evidence>
<keyword evidence="1" id="KW-0812">Transmembrane</keyword>
<reference evidence="2" key="1">
    <citation type="submission" date="2014-05" db="EMBL/GenBank/DDBJ databases">
        <authorList>
            <person name="Chronopoulou M."/>
        </authorList>
    </citation>
    <scope>NUCLEOTIDE SEQUENCE</scope>
    <source>
        <tissue evidence="2">Whole organism</tissue>
    </source>
</reference>
<dbReference type="EMBL" id="HACA01006032">
    <property type="protein sequence ID" value="CDW23393.1"/>
    <property type="molecule type" value="Transcribed_RNA"/>
</dbReference>
<dbReference type="AlphaFoldDB" id="A0A0K2TBM1"/>
<keyword evidence="1" id="KW-1133">Transmembrane helix</keyword>
<organism evidence="2">
    <name type="scientific">Lepeophtheirus salmonis</name>
    <name type="common">Salmon louse</name>
    <name type="synonym">Caligus salmonis</name>
    <dbReference type="NCBI Taxonomy" id="72036"/>
    <lineage>
        <taxon>Eukaryota</taxon>
        <taxon>Metazoa</taxon>
        <taxon>Ecdysozoa</taxon>
        <taxon>Arthropoda</taxon>
        <taxon>Crustacea</taxon>
        <taxon>Multicrustacea</taxon>
        <taxon>Hexanauplia</taxon>
        <taxon>Copepoda</taxon>
        <taxon>Siphonostomatoida</taxon>
        <taxon>Caligidae</taxon>
        <taxon>Lepeophtheirus</taxon>
    </lineage>
</organism>
<sequence length="79" mass="9171">MNSVLTFETFLLEFMGLSKAVWLSSISTLIWLVLNLYFLLFLEERVLLDIFISSVFNDTFLDESVSIKLCSHSLIYLLN</sequence>
<accession>A0A0K2TBM1</accession>
<evidence type="ECO:0000313" key="2">
    <source>
        <dbReference type="EMBL" id="CDW23393.1"/>
    </source>
</evidence>